<reference evidence="8" key="1">
    <citation type="submission" date="2018-02" db="EMBL/GenBank/DDBJ databases">
        <authorList>
            <person name="Cohen D.B."/>
            <person name="Kent A.D."/>
        </authorList>
    </citation>
    <scope>NUCLEOTIDE SEQUENCE</scope>
</reference>
<dbReference type="InterPro" id="IPR001087">
    <property type="entry name" value="GDSL"/>
</dbReference>
<keyword evidence="4" id="KW-0732">Signal</keyword>
<comment type="subcellular location">
    <subcellularLocation>
        <location evidence="1">Secreted</location>
    </subcellularLocation>
</comment>
<dbReference type="EMBL" id="OIVN01004835">
    <property type="protein sequence ID" value="SPD19498.1"/>
    <property type="molecule type" value="Genomic_DNA"/>
</dbReference>
<evidence type="ECO:0000256" key="3">
    <source>
        <dbReference type="ARBA" id="ARBA00022525"/>
    </source>
</evidence>
<keyword evidence="5" id="KW-0378">Hydrolase</keyword>
<dbReference type="InterPro" id="IPR051238">
    <property type="entry name" value="GDSL_esterase/lipase"/>
</dbReference>
<evidence type="ECO:0000256" key="2">
    <source>
        <dbReference type="ARBA" id="ARBA00008668"/>
    </source>
</evidence>
<dbReference type="Gene3D" id="3.40.50.1110">
    <property type="entry name" value="SGNH hydrolase"/>
    <property type="match status" value="1"/>
</dbReference>
<name>A0A2N9I517_FAGSY</name>
<keyword evidence="7" id="KW-0443">Lipid metabolism</keyword>
<dbReference type="GO" id="GO:0016042">
    <property type="term" value="P:lipid catabolic process"/>
    <property type="evidence" value="ECO:0007669"/>
    <property type="project" value="UniProtKB-KW"/>
</dbReference>
<dbReference type="PANTHER" id="PTHR45650">
    <property type="entry name" value="GDSL-LIKE LIPASE/ACYLHYDROLASE-RELATED"/>
    <property type="match status" value="1"/>
</dbReference>
<evidence type="ECO:0008006" key="9">
    <source>
        <dbReference type="Google" id="ProtNLM"/>
    </source>
</evidence>
<dbReference type="AlphaFoldDB" id="A0A2N9I517"/>
<keyword evidence="6" id="KW-0442">Lipid degradation</keyword>
<evidence type="ECO:0000256" key="5">
    <source>
        <dbReference type="ARBA" id="ARBA00022801"/>
    </source>
</evidence>
<dbReference type="InterPro" id="IPR036514">
    <property type="entry name" value="SGNH_hydro_sf"/>
</dbReference>
<dbReference type="GO" id="GO:0016788">
    <property type="term" value="F:hydrolase activity, acting on ester bonds"/>
    <property type="evidence" value="ECO:0007669"/>
    <property type="project" value="InterPro"/>
</dbReference>
<evidence type="ECO:0000256" key="4">
    <source>
        <dbReference type="ARBA" id="ARBA00022729"/>
    </source>
</evidence>
<evidence type="ECO:0000256" key="7">
    <source>
        <dbReference type="ARBA" id="ARBA00023098"/>
    </source>
</evidence>
<comment type="similarity">
    <text evidence="2">Belongs to the 'GDSL' lipolytic enzyme family.</text>
</comment>
<accession>A0A2N9I517</accession>
<protein>
    <recommendedName>
        <fullName evidence="9">GDSL esterase/lipase</fullName>
    </recommendedName>
</protein>
<organism evidence="8">
    <name type="scientific">Fagus sylvatica</name>
    <name type="common">Beechnut</name>
    <dbReference type="NCBI Taxonomy" id="28930"/>
    <lineage>
        <taxon>Eukaryota</taxon>
        <taxon>Viridiplantae</taxon>
        <taxon>Streptophyta</taxon>
        <taxon>Embryophyta</taxon>
        <taxon>Tracheophyta</taxon>
        <taxon>Spermatophyta</taxon>
        <taxon>Magnoliopsida</taxon>
        <taxon>eudicotyledons</taxon>
        <taxon>Gunneridae</taxon>
        <taxon>Pentapetalae</taxon>
        <taxon>rosids</taxon>
        <taxon>fabids</taxon>
        <taxon>Fagales</taxon>
        <taxon>Fagaceae</taxon>
        <taxon>Fagus</taxon>
    </lineage>
</organism>
<gene>
    <name evidence="8" type="ORF">FSB_LOCUS47380</name>
</gene>
<evidence type="ECO:0000256" key="6">
    <source>
        <dbReference type="ARBA" id="ARBA00022963"/>
    </source>
</evidence>
<sequence length="251" mass="27721">MNGQLKHHQVTVSRIVNILGSNDSATKYLEKCLYSVGMGNNDYINNYFLPEIYTTSSLYTPAQYATVLIKEYFHQIKALYNYGARKVALFGIGLIGCTPNAISLYGTDGSVCVNKMNLAASLFNNKLISLVRHLNTNLTDATFIYVDSYGIGSTNVTDLGINVTNIGCCPVTEDGLCSPSETPCQNRSEYAFWDSFHPTEALNKVTSSRSYHAVLPTDTYPIDISHLATSALIMEPNWQGSYTTNKELMES</sequence>
<evidence type="ECO:0000256" key="1">
    <source>
        <dbReference type="ARBA" id="ARBA00004613"/>
    </source>
</evidence>
<keyword evidence="3" id="KW-0964">Secreted</keyword>
<proteinExistence type="inferred from homology"/>
<dbReference type="GO" id="GO:0005576">
    <property type="term" value="C:extracellular region"/>
    <property type="evidence" value="ECO:0007669"/>
    <property type="project" value="UniProtKB-SubCell"/>
</dbReference>
<evidence type="ECO:0000313" key="8">
    <source>
        <dbReference type="EMBL" id="SPD19498.1"/>
    </source>
</evidence>
<dbReference type="Pfam" id="PF00657">
    <property type="entry name" value="Lipase_GDSL"/>
    <property type="match status" value="1"/>
</dbReference>
<dbReference type="PANTHER" id="PTHR45650:SF75">
    <property type="entry name" value="GDSL-LIKE LIPASE_ACYLHYDROLASE"/>
    <property type="match status" value="1"/>
</dbReference>